<feature type="non-terminal residue" evidence="2">
    <location>
        <position position="1"/>
    </location>
</feature>
<accession>A0A6J4RYU6</accession>
<evidence type="ECO:0000313" key="2">
    <source>
        <dbReference type="EMBL" id="CAA9485283.1"/>
    </source>
</evidence>
<gene>
    <name evidence="2" type="ORF">AVDCRST_MAG67-2073</name>
</gene>
<sequence>DRRSSAGRRSALQRPLLEPRVHDRCRRPRSSPAPVDGLRRLRL</sequence>
<dbReference type="AlphaFoldDB" id="A0A6J4RYU6"/>
<organism evidence="2">
    <name type="scientific">uncultured Solirubrobacteraceae bacterium</name>
    <dbReference type="NCBI Taxonomy" id="1162706"/>
    <lineage>
        <taxon>Bacteria</taxon>
        <taxon>Bacillati</taxon>
        <taxon>Actinomycetota</taxon>
        <taxon>Thermoleophilia</taxon>
        <taxon>Solirubrobacterales</taxon>
        <taxon>Solirubrobacteraceae</taxon>
        <taxon>environmental samples</taxon>
    </lineage>
</organism>
<evidence type="ECO:0000256" key="1">
    <source>
        <dbReference type="SAM" id="MobiDB-lite"/>
    </source>
</evidence>
<feature type="region of interest" description="Disordered" evidence="1">
    <location>
        <begin position="1"/>
        <end position="43"/>
    </location>
</feature>
<feature type="non-terminal residue" evidence="2">
    <location>
        <position position="43"/>
    </location>
</feature>
<proteinExistence type="predicted"/>
<reference evidence="2" key="1">
    <citation type="submission" date="2020-02" db="EMBL/GenBank/DDBJ databases">
        <authorList>
            <person name="Meier V. D."/>
        </authorList>
    </citation>
    <scope>NUCLEOTIDE SEQUENCE</scope>
    <source>
        <strain evidence="2">AVDCRST_MAG67</strain>
    </source>
</reference>
<dbReference type="EMBL" id="CADCVQ010000054">
    <property type="protein sequence ID" value="CAA9485283.1"/>
    <property type="molecule type" value="Genomic_DNA"/>
</dbReference>
<name>A0A6J4RYU6_9ACTN</name>
<protein>
    <submittedName>
        <fullName evidence="2">Uncharacterized protein</fullName>
    </submittedName>
</protein>